<dbReference type="InterPro" id="IPR014284">
    <property type="entry name" value="RNA_pol_sigma-70_dom"/>
</dbReference>
<evidence type="ECO:0000313" key="8">
    <source>
        <dbReference type="EMBL" id="MFB9443451.1"/>
    </source>
</evidence>
<evidence type="ECO:0000313" key="9">
    <source>
        <dbReference type="Proteomes" id="UP001589608"/>
    </source>
</evidence>
<evidence type="ECO:0000256" key="5">
    <source>
        <dbReference type="ARBA" id="ARBA00023163"/>
    </source>
</evidence>
<feature type="region of interest" description="Disordered" evidence="6">
    <location>
        <begin position="1"/>
        <end position="20"/>
    </location>
</feature>
<comment type="caution">
    <text evidence="8">The sequence shown here is derived from an EMBL/GenBank/DDBJ whole genome shotgun (WGS) entry which is preliminary data.</text>
</comment>
<dbReference type="Pfam" id="PF04542">
    <property type="entry name" value="Sigma70_r2"/>
    <property type="match status" value="1"/>
</dbReference>
<dbReference type="InterPro" id="IPR013324">
    <property type="entry name" value="RNA_pol_sigma_r3/r4-like"/>
</dbReference>
<dbReference type="Gene3D" id="1.10.10.10">
    <property type="entry name" value="Winged helix-like DNA-binding domain superfamily/Winged helix DNA-binding domain"/>
    <property type="match status" value="1"/>
</dbReference>
<evidence type="ECO:0000256" key="4">
    <source>
        <dbReference type="ARBA" id="ARBA00023125"/>
    </source>
</evidence>
<keyword evidence="5" id="KW-0804">Transcription</keyword>
<reference evidence="8 9" key="1">
    <citation type="submission" date="2024-09" db="EMBL/GenBank/DDBJ databases">
        <authorList>
            <person name="Sun Q."/>
            <person name="Mori K."/>
        </authorList>
    </citation>
    <scope>NUCLEOTIDE SEQUENCE [LARGE SCALE GENOMIC DNA]</scope>
    <source>
        <strain evidence="8 9">JCM 3307</strain>
    </source>
</reference>
<evidence type="ECO:0000256" key="6">
    <source>
        <dbReference type="SAM" id="MobiDB-lite"/>
    </source>
</evidence>
<dbReference type="PANTHER" id="PTHR43133">
    <property type="entry name" value="RNA POLYMERASE ECF-TYPE SIGMA FACTO"/>
    <property type="match status" value="1"/>
</dbReference>
<name>A0ABV5M3Q3_9ACTN</name>
<dbReference type="PANTHER" id="PTHR43133:SF8">
    <property type="entry name" value="RNA POLYMERASE SIGMA FACTOR HI_1459-RELATED"/>
    <property type="match status" value="1"/>
</dbReference>
<gene>
    <name evidence="8" type="ORF">ACFFTR_10180</name>
</gene>
<dbReference type="NCBIfam" id="TIGR02937">
    <property type="entry name" value="sigma70-ECF"/>
    <property type="match status" value="1"/>
</dbReference>
<organism evidence="8 9">
    <name type="scientific">Dactylosporangium vinaceum</name>
    <dbReference type="NCBI Taxonomy" id="53362"/>
    <lineage>
        <taxon>Bacteria</taxon>
        <taxon>Bacillati</taxon>
        <taxon>Actinomycetota</taxon>
        <taxon>Actinomycetes</taxon>
        <taxon>Micromonosporales</taxon>
        <taxon>Micromonosporaceae</taxon>
        <taxon>Dactylosporangium</taxon>
    </lineage>
</organism>
<keyword evidence="4" id="KW-0238">DNA-binding</keyword>
<dbReference type="InterPro" id="IPR013325">
    <property type="entry name" value="RNA_pol_sigma_r2"/>
</dbReference>
<protein>
    <submittedName>
        <fullName evidence="8">RNA polymerase sigma factor</fullName>
    </submittedName>
</protein>
<dbReference type="InterPro" id="IPR036388">
    <property type="entry name" value="WH-like_DNA-bd_sf"/>
</dbReference>
<dbReference type="SUPFAM" id="SSF88946">
    <property type="entry name" value="Sigma2 domain of RNA polymerase sigma factors"/>
    <property type="match status" value="1"/>
</dbReference>
<dbReference type="RefSeq" id="WP_380027837.1">
    <property type="nucleotide sequence ID" value="NZ_JBHMCA010000021.1"/>
</dbReference>
<keyword evidence="3" id="KW-0731">Sigma factor</keyword>
<evidence type="ECO:0000256" key="3">
    <source>
        <dbReference type="ARBA" id="ARBA00023082"/>
    </source>
</evidence>
<accession>A0ABV5M3Q3</accession>
<evidence type="ECO:0000256" key="2">
    <source>
        <dbReference type="ARBA" id="ARBA00023015"/>
    </source>
</evidence>
<evidence type="ECO:0000256" key="1">
    <source>
        <dbReference type="ARBA" id="ARBA00010641"/>
    </source>
</evidence>
<dbReference type="SUPFAM" id="SSF88659">
    <property type="entry name" value="Sigma3 and sigma4 domains of RNA polymerase sigma factors"/>
    <property type="match status" value="1"/>
</dbReference>
<dbReference type="Gene3D" id="1.10.1740.10">
    <property type="match status" value="1"/>
</dbReference>
<dbReference type="InterPro" id="IPR039425">
    <property type="entry name" value="RNA_pol_sigma-70-like"/>
</dbReference>
<keyword evidence="2" id="KW-0805">Transcription regulation</keyword>
<evidence type="ECO:0000259" key="7">
    <source>
        <dbReference type="Pfam" id="PF04542"/>
    </source>
</evidence>
<comment type="similarity">
    <text evidence="1">Belongs to the sigma-70 factor family. ECF subfamily.</text>
</comment>
<dbReference type="Proteomes" id="UP001589608">
    <property type="component" value="Unassembled WGS sequence"/>
</dbReference>
<dbReference type="InterPro" id="IPR007627">
    <property type="entry name" value="RNA_pol_sigma70_r2"/>
</dbReference>
<keyword evidence="9" id="KW-1185">Reference proteome</keyword>
<feature type="domain" description="RNA polymerase sigma-70 region 2" evidence="7">
    <location>
        <begin position="47"/>
        <end position="114"/>
    </location>
</feature>
<proteinExistence type="inferred from homology"/>
<dbReference type="EMBL" id="JBHMCA010000021">
    <property type="protein sequence ID" value="MFB9443451.1"/>
    <property type="molecule type" value="Genomic_DNA"/>
</dbReference>
<sequence length="228" mass="25650">MTPIAGRPSRSGAREEAEVSDLTLDNVDPAALLDRAAEGDQDAWLQLVRQYTGLLRSVAAGLRMAAGDAEDAAQTTWLGLLQNLDTLRDPSRVSGWLATSMRRNCLRLVRRARRELPVAEWTDVEWADRERAEQVETVEDRLLRTERDHQLWQAVDRLPDRQGQLVRVLFADPDTSYDDVARRMSIAVGTVGPARRRALRRLAQLLSQDRSTTVEFLSAKTGIDPRLP</sequence>